<keyword evidence="4 9" id="KW-0158">Chromosome</keyword>
<evidence type="ECO:0000256" key="7">
    <source>
        <dbReference type="ARBA" id="ARBA00023242"/>
    </source>
</evidence>
<sequence length="141" mass="15676">MSGRGNFNITKTKRTLTHRAGLQFPVARIHRYLKVGSYAPRISVGASIYFTAVLEYLTAEILELSANAAKDSKKMRITPRHILLAIRHDDEINTLLQQVTIPQGGVVPYIHSFLFVTKRNPPAPKGEVVPSTSSVNLKKPK</sequence>
<keyword evidence="8 9" id="KW-0544">Nucleosome core</keyword>
<dbReference type="GO" id="GO:0005634">
    <property type="term" value="C:nucleus"/>
    <property type="evidence" value="ECO:0007669"/>
    <property type="project" value="UniProtKB-SubCell"/>
</dbReference>
<evidence type="ECO:0000313" key="12">
    <source>
        <dbReference type="EMBL" id="KAK8727264.1"/>
    </source>
</evidence>
<dbReference type="PANTHER" id="PTHR23430">
    <property type="entry name" value="HISTONE H2A"/>
    <property type="match status" value="1"/>
</dbReference>
<name>A0AAW0WIR7_CHEQU</name>
<reference evidence="12 14" key="1">
    <citation type="journal article" date="2024" name="BMC Genomics">
        <title>Genome assembly of redclaw crayfish (Cherax quadricarinatus) provides insights into its immune adaptation and hypoxia tolerance.</title>
        <authorList>
            <person name="Liu Z."/>
            <person name="Zheng J."/>
            <person name="Li H."/>
            <person name="Fang K."/>
            <person name="Wang S."/>
            <person name="He J."/>
            <person name="Zhou D."/>
            <person name="Weng S."/>
            <person name="Chi M."/>
            <person name="Gu Z."/>
            <person name="He J."/>
            <person name="Li F."/>
            <person name="Wang M."/>
        </authorList>
    </citation>
    <scope>NUCLEOTIDE SEQUENCE [LARGE SCALE GENOMIC DNA]</scope>
    <source>
        <strain evidence="12">ZL_2023a</strain>
    </source>
</reference>
<evidence type="ECO:0000259" key="10">
    <source>
        <dbReference type="Pfam" id="PF00125"/>
    </source>
</evidence>
<keyword evidence="14" id="KW-1185">Reference proteome</keyword>
<organism evidence="12 14">
    <name type="scientific">Cherax quadricarinatus</name>
    <name type="common">Australian red claw crayfish</name>
    <dbReference type="NCBI Taxonomy" id="27406"/>
    <lineage>
        <taxon>Eukaryota</taxon>
        <taxon>Metazoa</taxon>
        <taxon>Ecdysozoa</taxon>
        <taxon>Arthropoda</taxon>
        <taxon>Crustacea</taxon>
        <taxon>Multicrustacea</taxon>
        <taxon>Malacostraca</taxon>
        <taxon>Eumalacostraca</taxon>
        <taxon>Eucarida</taxon>
        <taxon>Decapoda</taxon>
        <taxon>Pleocyemata</taxon>
        <taxon>Astacidea</taxon>
        <taxon>Parastacoidea</taxon>
        <taxon>Parastacidae</taxon>
        <taxon>Cherax</taxon>
    </lineage>
</organism>
<dbReference type="EMBL" id="JARKIK010000076">
    <property type="protein sequence ID" value="KAK8727264.1"/>
    <property type="molecule type" value="Genomic_DNA"/>
</dbReference>
<evidence type="ECO:0000313" key="14">
    <source>
        <dbReference type="Proteomes" id="UP001445076"/>
    </source>
</evidence>
<dbReference type="Pfam" id="PF16211">
    <property type="entry name" value="Histone_H2A_C"/>
    <property type="match status" value="1"/>
</dbReference>
<proteinExistence type="inferred from homology"/>
<evidence type="ECO:0000256" key="1">
    <source>
        <dbReference type="ARBA" id="ARBA00004123"/>
    </source>
</evidence>
<dbReference type="GO" id="GO:0000786">
    <property type="term" value="C:nucleosome"/>
    <property type="evidence" value="ECO:0007669"/>
    <property type="project" value="UniProtKB-KW"/>
</dbReference>
<reference evidence="12" key="2">
    <citation type="submission" date="2024-01" db="EMBL/GenBank/DDBJ databases">
        <authorList>
            <person name="He J."/>
            <person name="Wang M."/>
            <person name="Zheng J."/>
            <person name="Liu Z."/>
        </authorList>
    </citation>
    <scope>NUCLEOTIDE SEQUENCE</scope>
    <source>
        <strain evidence="12">ZL_2023a</strain>
        <tissue evidence="12">Muscle</tissue>
    </source>
</reference>
<dbReference type="InterPro" id="IPR002119">
    <property type="entry name" value="Histone_H2A"/>
</dbReference>
<dbReference type="Proteomes" id="UP001445076">
    <property type="component" value="Unassembled WGS sequence"/>
</dbReference>
<comment type="subcellular location">
    <subcellularLocation>
        <location evidence="2">Chromosome</location>
    </subcellularLocation>
    <subcellularLocation>
        <location evidence="1 9">Nucleus</location>
    </subcellularLocation>
</comment>
<dbReference type="PROSITE" id="PS00046">
    <property type="entry name" value="HISTONE_H2A"/>
    <property type="match status" value="1"/>
</dbReference>
<dbReference type="InterPro" id="IPR032454">
    <property type="entry name" value="Histone_H2A_C"/>
</dbReference>
<comment type="similarity">
    <text evidence="3 9">Belongs to the histone H2A family.</text>
</comment>
<accession>A0AAW0WIR7</accession>
<dbReference type="InterPro" id="IPR009072">
    <property type="entry name" value="Histone-fold"/>
</dbReference>
<dbReference type="EMBL" id="JARKIK010000076">
    <property type="protein sequence ID" value="KAK8727268.1"/>
    <property type="molecule type" value="Genomic_DNA"/>
</dbReference>
<keyword evidence="6 9" id="KW-0238">DNA-binding</keyword>
<dbReference type="InterPro" id="IPR007125">
    <property type="entry name" value="H2A/H2B/H3"/>
</dbReference>
<dbReference type="PRINTS" id="PR00620">
    <property type="entry name" value="HISTONEH2A"/>
</dbReference>
<evidence type="ECO:0000256" key="5">
    <source>
        <dbReference type="ARBA" id="ARBA00022499"/>
    </source>
</evidence>
<dbReference type="CDD" id="cd00074">
    <property type="entry name" value="HFD_H2A"/>
    <property type="match status" value="1"/>
</dbReference>
<keyword evidence="5" id="KW-1017">Isopeptide bond</keyword>
<dbReference type="SMART" id="SM00414">
    <property type="entry name" value="H2A"/>
    <property type="match status" value="1"/>
</dbReference>
<dbReference type="Pfam" id="PF00125">
    <property type="entry name" value="Histone"/>
    <property type="match status" value="1"/>
</dbReference>
<dbReference type="InterPro" id="IPR032458">
    <property type="entry name" value="Histone_H2A_CS"/>
</dbReference>
<dbReference type="FunFam" id="1.10.20.10:FF:000093">
    <property type="entry name" value="Histone H2A"/>
    <property type="match status" value="1"/>
</dbReference>
<comment type="subunit">
    <text evidence="9">The nucleosome is a histone octamer containing two molecules each of H2A, H2B, H3 and H4 assembled in one H3-H4 heterotetramer and two H2A-H2B heterodimers. The octamer wraps approximately 147 bp of DNA.</text>
</comment>
<feature type="domain" description="Histone H2A C-terminal" evidence="11">
    <location>
        <begin position="90"/>
        <end position="121"/>
    </location>
</feature>
<keyword evidence="7 9" id="KW-0539">Nucleus</keyword>
<evidence type="ECO:0000256" key="4">
    <source>
        <dbReference type="ARBA" id="ARBA00022454"/>
    </source>
</evidence>
<evidence type="ECO:0000256" key="2">
    <source>
        <dbReference type="ARBA" id="ARBA00004286"/>
    </source>
</evidence>
<feature type="domain" description="Core Histone H2A/H2B/H3" evidence="10">
    <location>
        <begin position="13"/>
        <end position="87"/>
    </location>
</feature>
<gene>
    <name evidence="12" type="ORF">OTU49_009786</name>
    <name evidence="13" type="ORF">OTU49_009791</name>
</gene>
<evidence type="ECO:0000256" key="8">
    <source>
        <dbReference type="ARBA" id="ARBA00023269"/>
    </source>
</evidence>
<dbReference type="GO" id="GO:0030527">
    <property type="term" value="F:structural constituent of chromatin"/>
    <property type="evidence" value="ECO:0007669"/>
    <property type="project" value="InterPro"/>
</dbReference>
<dbReference type="Gene3D" id="1.10.20.10">
    <property type="entry name" value="Histone, subunit A"/>
    <property type="match status" value="1"/>
</dbReference>
<dbReference type="AlphaFoldDB" id="A0AAW0WIR7"/>
<evidence type="ECO:0000256" key="9">
    <source>
        <dbReference type="RuleBase" id="RU003767"/>
    </source>
</evidence>
<dbReference type="SUPFAM" id="SSF47113">
    <property type="entry name" value="Histone-fold"/>
    <property type="match status" value="1"/>
</dbReference>
<dbReference type="GO" id="GO:0003677">
    <property type="term" value="F:DNA binding"/>
    <property type="evidence" value="ECO:0007669"/>
    <property type="project" value="UniProtKB-KW"/>
</dbReference>
<evidence type="ECO:0000256" key="3">
    <source>
        <dbReference type="ARBA" id="ARBA00010691"/>
    </source>
</evidence>
<evidence type="ECO:0000256" key="6">
    <source>
        <dbReference type="ARBA" id="ARBA00023125"/>
    </source>
</evidence>
<protein>
    <recommendedName>
        <fullName evidence="9">Histone H2A</fullName>
    </recommendedName>
</protein>
<comment type="caution">
    <text evidence="12">The sequence shown here is derived from an EMBL/GenBank/DDBJ whole genome shotgun (WGS) entry which is preliminary data.</text>
</comment>
<evidence type="ECO:0000313" key="13">
    <source>
        <dbReference type="EMBL" id="KAK8727268.1"/>
    </source>
</evidence>
<dbReference type="GO" id="GO:0046982">
    <property type="term" value="F:protein heterodimerization activity"/>
    <property type="evidence" value="ECO:0007669"/>
    <property type="project" value="InterPro"/>
</dbReference>
<evidence type="ECO:0000259" key="11">
    <source>
        <dbReference type="Pfam" id="PF16211"/>
    </source>
</evidence>